<reference evidence="3" key="1">
    <citation type="journal article" date="2015" name="Genome Announc.">
        <title>Draft genome sequence of the fungus Penicillium brasilianum MG11.</title>
        <authorList>
            <person name="Horn F."/>
            <person name="Linde J."/>
            <person name="Mattern D.J."/>
            <person name="Walther G."/>
            <person name="Guthke R."/>
            <person name="Brakhage A.A."/>
            <person name="Valiante V."/>
        </authorList>
    </citation>
    <scope>NUCLEOTIDE SEQUENCE [LARGE SCALE GENOMIC DNA]</scope>
    <source>
        <strain evidence="3">MG11</strain>
    </source>
</reference>
<proteinExistence type="predicted"/>
<keyword evidence="3" id="KW-1185">Reference proteome</keyword>
<name>A0A0F7TLS2_PENBI</name>
<evidence type="ECO:0000256" key="1">
    <source>
        <dbReference type="SAM" id="SignalP"/>
    </source>
</evidence>
<dbReference type="AlphaFoldDB" id="A0A0F7TLS2"/>
<evidence type="ECO:0000313" key="2">
    <source>
        <dbReference type="EMBL" id="CEJ57728.1"/>
    </source>
</evidence>
<sequence length="168" mass="18169">MLPSFVILFFCALVTAFSAGDPQEKWGGYGGHGDISHGGNNIGNGDVGGIVGDVGIGGGSGGGCDPAACDAKCKSLGFPSGFCDNEGASPSLLGLILGGTTPSCFNLYGYYYNHRYVHQHRYEHNNRYEHNHGYCHPYSHLLLLFQPSAACKWRTPRKLRPSDIFYLY</sequence>
<gene>
    <name evidence="2" type="ORF">PMG11_06412</name>
</gene>
<protein>
    <submittedName>
        <fullName evidence="2">Uncharacterized protein</fullName>
    </submittedName>
</protein>
<accession>A0A0F7TLS2</accession>
<organism evidence="2 3">
    <name type="scientific">Penicillium brasilianum</name>
    <dbReference type="NCBI Taxonomy" id="104259"/>
    <lineage>
        <taxon>Eukaryota</taxon>
        <taxon>Fungi</taxon>
        <taxon>Dikarya</taxon>
        <taxon>Ascomycota</taxon>
        <taxon>Pezizomycotina</taxon>
        <taxon>Eurotiomycetes</taxon>
        <taxon>Eurotiomycetidae</taxon>
        <taxon>Eurotiales</taxon>
        <taxon>Aspergillaceae</taxon>
        <taxon>Penicillium</taxon>
    </lineage>
</organism>
<dbReference type="EMBL" id="CDHK01000005">
    <property type="protein sequence ID" value="CEJ57728.1"/>
    <property type="molecule type" value="Genomic_DNA"/>
</dbReference>
<dbReference type="OrthoDB" id="4374592at2759"/>
<keyword evidence="1" id="KW-0732">Signal</keyword>
<feature type="signal peptide" evidence="1">
    <location>
        <begin position="1"/>
        <end position="16"/>
    </location>
</feature>
<evidence type="ECO:0000313" key="3">
    <source>
        <dbReference type="Proteomes" id="UP000042958"/>
    </source>
</evidence>
<dbReference type="Proteomes" id="UP000042958">
    <property type="component" value="Unassembled WGS sequence"/>
</dbReference>
<feature type="chain" id="PRO_5002522580" evidence="1">
    <location>
        <begin position="17"/>
        <end position="168"/>
    </location>
</feature>